<accession>A0ACB8SIY4</accession>
<name>A0ACB8SIY4_9AGAM</name>
<keyword evidence="2" id="KW-1185">Reference proteome</keyword>
<gene>
    <name evidence="1" type="ORF">BV25DRAFT_1842470</name>
</gene>
<sequence length="246" mass="27080">MSTLREDSNGRRRRNHRRSMSTTISKWLAHHPPTAPGEKRQAQSWVGKERGASRAAGQPTASQAWWRRGSLKWRDASSNLAHGEEAYQRQGNDMGHEQKVLRPGVGLPGDLSDGGEAVKEEKACGEERDRDCNSSSMAKEISRCIAGGLQLWLRASTTLNWDNAAGNVEVELLGIGESLAAAASSTDMIHGRFLDRAFLVFVRSFSLRHPTPNAYRIYSAPNFPSPIEDPMVFHDTEALGTAVGTR</sequence>
<proteinExistence type="predicted"/>
<comment type="caution">
    <text evidence="1">The sequence shown here is derived from an EMBL/GenBank/DDBJ whole genome shotgun (WGS) entry which is preliminary data.</text>
</comment>
<protein>
    <submittedName>
        <fullName evidence="1">Uncharacterized protein</fullName>
    </submittedName>
</protein>
<dbReference type="Proteomes" id="UP000814140">
    <property type="component" value="Unassembled WGS sequence"/>
</dbReference>
<reference evidence="1" key="2">
    <citation type="journal article" date="2022" name="New Phytol.">
        <title>Evolutionary transition to the ectomycorrhizal habit in the genomes of a hyperdiverse lineage of mushroom-forming fungi.</title>
        <authorList>
            <person name="Looney B."/>
            <person name="Miyauchi S."/>
            <person name="Morin E."/>
            <person name="Drula E."/>
            <person name="Courty P.E."/>
            <person name="Kohler A."/>
            <person name="Kuo A."/>
            <person name="LaButti K."/>
            <person name="Pangilinan J."/>
            <person name="Lipzen A."/>
            <person name="Riley R."/>
            <person name="Andreopoulos W."/>
            <person name="He G."/>
            <person name="Johnson J."/>
            <person name="Nolan M."/>
            <person name="Tritt A."/>
            <person name="Barry K.W."/>
            <person name="Grigoriev I.V."/>
            <person name="Nagy L.G."/>
            <person name="Hibbett D."/>
            <person name="Henrissat B."/>
            <person name="Matheny P.B."/>
            <person name="Labbe J."/>
            <person name="Martin F.M."/>
        </authorList>
    </citation>
    <scope>NUCLEOTIDE SEQUENCE</scope>
    <source>
        <strain evidence="1">HHB10654</strain>
    </source>
</reference>
<organism evidence="1 2">
    <name type="scientific">Artomyces pyxidatus</name>
    <dbReference type="NCBI Taxonomy" id="48021"/>
    <lineage>
        <taxon>Eukaryota</taxon>
        <taxon>Fungi</taxon>
        <taxon>Dikarya</taxon>
        <taxon>Basidiomycota</taxon>
        <taxon>Agaricomycotina</taxon>
        <taxon>Agaricomycetes</taxon>
        <taxon>Russulales</taxon>
        <taxon>Auriscalpiaceae</taxon>
        <taxon>Artomyces</taxon>
    </lineage>
</organism>
<reference evidence="1" key="1">
    <citation type="submission" date="2021-03" db="EMBL/GenBank/DDBJ databases">
        <authorList>
            <consortium name="DOE Joint Genome Institute"/>
            <person name="Ahrendt S."/>
            <person name="Looney B.P."/>
            <person name="Miyauchi S."/>
            <person name="Morin E."/>
            <person name="Drula E."/>
            <person name="Courty P.E."/>
            <person name="Chicoki N."/>
            <person name="Fauchery L."/>
            <person name="Kohler A."/>
            <person name="Kuo A."/>
            <person name="Labutti K."/>
            <person name="Pangilinan J."/>
            <person name="Lipzen A."/>
            <person name="Riley R."/>
            <person name="Andreopoulos W."/>
            <person name="He G."/>
            <person name="Johnson J."/>
            <person name="Barry K.W."/>
            <person name="Grigoriev I.V."/>
            <person name="Nagy L."/>
            <person name="Hibbett D."/>
            <person name="Henrissat B."/>
            <person name="Matheny P.B."/>
            <person name="Labbe J."/>
            <person name="Martin F."/>
        </authorList>
    </citation>
    <scope>NUCLEOTIDE SEQUENCE</scope>
    <source>
        <strain evidence="1">HHB10654</strain>
    </source>
</reference>
<evidence type="ECO:0000313" key="2">
    <source>
        <dbReference type="Proteomes" id="UP000814140"/>
    </source>
</evidence>
<dbReference type="EMBL" id="MU277269">
    <property type="protein sequence ID" value="KAI0056192.1"/>
    <property type="molecule type" value="Genomic_DNA"/>
</dbReference>
<evidence type="ECO:0000313" key="1">
    <source>
        <dbReference type="EMBL" id="KAI0056192.1"/>
    </source>
</evidence>